<dbReference type="PANTHER" id="PTHR48100">
    <property type="entry name" value="BROAD-SPECIFICITY PHOSPHATASE YOR283W-RELATED"/>
    <property type="match status" value="1"/>
</dbReference>
<dbReference type="GO" id="GO:0005737">
    <property type="term" value="C:cytoplasm"/>
    <property type="evidence" value="ECO:0007669"/>
    <property type="project" value="TreeGrafter"/>
</dbReference>
<gene>
    <name evidence="2" type="ORF">UFOPK1493_01199</name>
</gene>
<dbReference type="InterPro" id="IPR013078">
    <property type="entry name" value="His_Pase_superF_clade-1"/>
</dbReference>
<evidence type="ECO:0000256" key="1">
    <source>
        <dbReference type="SAM" id="MobiDB-lite"/>
    </source>
</evidence>
<dbReference type="SUPFAM" id="SSF53254">
    <property type="entry name" value="Phosphoglycerate mutase-like"/>
    <property type="match status" value="1"/>
</dbReference>
<dbReference type="SMART" id="SM00855">
    <property type="entry name" value="PGAM"/>
    <property type="match status" value="1"/>
</dbReference>
<dbReference type="Pfam" id="PF00300">
    <property type="entry name" value="His_Phos_1"/>
    <property type="match status" value="1"/>
</dbReference>
<dbReference type="InterPro" id="IPR029033">
    <property type="entry name" value="His_PPase_superfam"/>
</dbReference>
<evidence type="ECO:0000313" key="2">
    <source>
        <dbReference type="EMBL" id="CAB4552886.1"/>
    </source>
</evidence>
<reference evidence="2" key="1">
    <citation type="submission" date="2020-05" db="EMBL/GenBank/DDBJ databases">
        <authorList>
            <person name="Chiriac C."/>
            <person name="Salcher M."/>
            <person name="Ghai R."/>
            <person name="Kavagutti S V."/>
        </authorList>
    </citation>
    <scope>NUCLEOTIDE SEQUENCE</scope>
</reference>
<sequence>MTLSYVCETNVARLGCPDPRPVTSPGVSPDALSPDPTATAPTSGVAEPSEIATAPEGGPRQFRQHRFVPPPGACELLVVRHGESEPMTEGRPLPLCDGHGDPALAPEGHEQAERIRDRLVASGERVAAIYVTTLQRTHQTAAPLATRLGIEPRVEPDLREVFLGEWEGGELRRRMVDGDPIALAMSAQGRWDVIPGAESEAALRARVRAGVERIASAHPDELVVVVVHGGVIGTIMNLATGSTGFSFTGADNGSISHLVITPDRWIVRCYNDTTHLRARFSTIDEPPPATGVRPAGITF</sequence>
<dbReference type="EMBL" id="CAEZSR010000033">
    <property type="protein sequence ID" value="CAB4552886.1"/>
    <property type="molecule type" value="Genomic_DNA"/>
</dbReference>
<dbReference type="AlphaFoldDB" id="A0A6J6CNT0"/>
<name>A0A6J6CNT0_9ZZZZ</name>
<dbReference type="InterPro" id="IPR050275">
    <property type="entry name" value="PGM_Phosphatase"/>
</dbReference>
<proteinExistence type="predicted"/>
<dbReference type="Gene3D" id="3.40.50.1240">
    <property type="entry name" value="Phosphoglycerate mutase-like"/>
    <property type="match status" value="1"/>
</dbReference>
<feature type="region of interest" description="Disordered" evidence="1">
    <location>
        <begin position="15"/>
        <end position="61"/>
    </location>
</feature>
<protein>
    <submittedName>
        <fullName evidence="2">Unannotated protein</fullName>
    </submittedName>
</protein>
<dbReference type="GO" id="GO:0016791">
    <property type="term" value="F:phosphatase activity"/>
    <property type="evidence" value="ECO:0007669"/>
    <property type="project" value="TreeGrafter"/>
</dbReference>
<accession>A0A6J6CNT0</accession>
<dbReference type="CDD" id="cd07067">
    <property type="entry name" value="HP_PGM_like"/>
    <property type="match status" value="1"/>
</dbReference>
<organism evidence="2">
    <name type="scientific">freshwater metagenome</name>
    <dbReference type="NCBI Taxonomy" id="449393"/>
    <lineage>
        <taxon>unclassified sequences</taxon>
        <taxon>metagenomes</taxon>
        <taxon>ecological metagenomes</taxon>
    </lineage>
</organism>
<dbReference type="PANTHER" id="PTHR48100:SF1">
    <property type="entry name" value="HISTIDINE PHOSPHATASE FAMILY PROTEIN-RELATED"/>
    <property type="match status" value="1"/>
</dbReference>